<gene>
    <name evidence="1" type="ORF">GCM10023195_43520</name>
</gene>
<keyword evidence="2" id="KW-1185">Reference proteome</keyword>
<sequence length="132" mass="14308">MAMDFDMVAAALRRDTADLGTYARVLTGTLADALPPGCVTVDYERSLGDRLRGRDGRAHRIVVRLGERTLFLTAGNGGRPTGEIHHEVRGVVLSRDQVTLDVWVRALTEELIAQAEADARAAEALRRLVTGG</sequence>
<organism evidence="1 2">
    <name type="scientific">Actinoallomurus liliacearum</name>
    <dbReference type="NCBI Taxonomy" id="1080073"/>
    <lineage>
        <taxon>Bacteria</taxon>
        <taxon>Bacillati</taxon>
        <taxon>Actinomycetota</taxon>
        <taxon>Actinomycetes</taxon>
        <taxon>Streptosporangiales</taxon>
        <taxon>Thermomonosporaceae</taxon>
        <taxon>Actinoallomurus</taxon>
    </lineage>
</organism>
<protein>
    <recommendedName>
        <fullName evidence="3">Polyketide cyclase / dehydrase and lipid transport</fullName>
    </recommendedName>
</protein>
<reference evidence="2" key="1">
    <citation type="journal article" date="2019" name="Int. J. Syst. Evol. Microbiol.">
        <title>The Global Catalogue of Microorganisms (GCM) 10K type strain sequencing project: providing services to taxonomists for standard genome sequencing and annotation.</title>
        <authorList>
            <consortium name="The Broad Institute Genomics Platform"/>
            <consortium name="The Broad Institute Genome Sequencing Center for Infectious Disease"/>
            <person name="Wu L."/>
            <person name="Ma J."/>
        </authorList>
    </citation>
    <scope>NUCLEOTIDE SEQUENCE [LARGE SCALE GENOMIC DNA]</scope>
    <source>
        <strain evidence="2">JCM 17938</strain>
    </source>
</reference>
<proteinExistence type="predicted"/>
<dbReference type="Proteomes" id="UP001500212">
    <property type="component" value="Unassembled WGS sequence"/>
</dbReference>
<name>A0ABP8TMK5_9ACTN</name>
<comment type="caution">
    <text evidence="1">The sequence shown here is derived from an EMBL/GenBank/DDBJ whole genome shotgun (WGS) entry which is preliminary data.</text>
</comment>
<evidence type="ECO:0000313" key="1">
    <source>
        <dbReference type="EMBL" id="GAA4610531.1"/>
    </source>
</evidence>
<evidence type="ECO:0008006" key="3">
    <source>
        <dbReference type="Google" id="ProtNLM"/>
    </source>
</evidence>
<accession>A0ABP8TMK5</accession>
<dbReference type="EMBL" id="BAABHJ010000012">
    <property type="protein sequence ID" value="GAA4610531.1"/>
    <property type="molecule type" value="Genomic_DNA"/>
</dbReference>
<evidence type="ECO:0000313" key="2">
    <source>
        <dbReference type="Proteomes" id="UP001500212"/>
    </source>
</evidence>